<protein>
    <recommendedName>
        <fullName evidence="2">AB hydrolase-1 domain-containing protein</fullName>
    </recommendedName>
</protein>
<comment type="caution">
    <text evidence="3">The sequence shown here is derived from an EMBL/GenBank/DDBJ whole genome shotgun (WGS) entry which is preliminary data.</text>
</comment>
<dbReference type="PANTHER" id="PTHR32268:SF15">
    <property type="entry name" value="HOMOSERINE ACETYLTRANSFERASE FAMILY PROTEIN (AFU_ORTHOLOGUE AFUA_1G15350)"/>
    <property type="match status" value="1"/>
</dbReference>
<evidence type="ECO:0000256" key="1">
    <source>
        <dbReference type="ARBA" id="ARBA00006886"/>
    </source>
</evidence>
<proteinExistence type="inferred from homology"/>
<evidence type="ECO:0000313" key="4">
    <source>
        <dbReference type="Proteomes" id="UP001149165"/>
    </source>
</evidence>
<evidence type="ECO:0000259" key="2">
    <source>
        <dbReference type="Pfam" id="PF00561"/>
    </source>
</evidence>
<dbReference type="GO" id="GO:0016747">
    <property type="term" value="F:acyltransferase activity, transferring groups other than amino-acyl groups"/>
    <property type="evidence" value="ECO:0007669"/>
    <property type="project" value="InterPro"/>
</dbReference>
<gene>
    <name evidence="3" type="ORF">N7456_002727</name>
</gene>
<dbReference type="SUPFAM" id="SSF53474">
    <property type="entry name" value="alpha/beta-Hydrolases"/>
    <property type="match status" value="1"/>
</dbReference>
<sequence length="333" mass="37331">MAASSDTTGIQYFELKNFTFQNGATLPSIRIAFREFNPTAQKTALVPTCFRGRINQTFNFTTGVLQNYRVIVVALLGNGESASPSNTPDFPDTLDYRDCVRAQHTLVTEHLRIPSLDVVVGFSMGGQCSYHWTAMYPDVVRNAVIICSSARTSLHNYQFLEGPKAALINSVDYNDKELRAQNIAPVRGLRAFGRAYSAWLASAEWFEERLFEKWGFKTLDHWADAGAKSYDDWHPEDLLIMLGMWQRSDLSVIGDGKMSLEDVLGGLTPRILLMPCLTDQYFTWKASKKEVEYLKSGQIAIIPSVWGHMGGGGANQEDIEWMDREIAGFLSKS</sequence>
<comment type="similarity">
    <text evidence="1">Belongs to the AB hydrolase superfamily. MetX family.</text>
</comment>
<dbReference type="InterPro" id="IPR029058">
    <property type="entry name" value="AB_hydrolase_fold"/>
</dbReference>
<organism evidence="3 4">
    <name type="scientific">Penicillium angulare</name>
    <dbReference type="NCBI Taxonomy" id="116970"/>
    <lineage>
        <taxon>Eukaryota</taxon>
        <taxon>Fungi</taxon>
        <taxon>Dikarya</taxon>
        <taxon>Ascomycota</taxon>
        <taxon>Pezizomycotina</taxon>
        <taxon>Eurotiomycetes</taxon>
        <taxon>Eurotiomycetidae</taxon>
        <taxon>Eurotiales</taxon>
        <taxon>Aspergillaceae</taxon>
        <taxon>Penicillium</taxon>
    </lineage>
</organism>
<reference evidence="3" key="2">
    <citation type="journal article" date="2023" name="IMA Fungus">
        <title>Comparative genomic study of the Penicillium genus elucidates a diverse pangenome and 15 lateral gene transfer events.</title>
        <authorList>
            <person name="Petersen C."/>
            <person name="Sorensen T."/>
            <person name="Nielsen M.R."/>
            <person name="Sondergaard T.E."/>
            <person name="Sorensen J.L."/>
            <person name="Fitzpatrick D.A."/>
            <person name="Frisvad J.C."/>
            <person name="Nielsen K.L."/>
        </authorList>
    </citation>
    <scope>NUCLEOTIDE SEQUENCE</scope>
    <source>
        <strain evidence="3">IBT 30069</strain>
    </source>
</reference>
<evidence type="ECO:0000313" key="3">
    <source>
        <dbReference type="EMBL" id="KAJ5114193.1"/>
    </source>
</evidence>
<accession>A0A9W9KQL2</accession>
<dbReference type="Proteomes" id="UP001149165">
    <property type="component" value="Unassembled WGS sequence"/>
</dbReference>
<feature type="domain" description="AB hydrolase-1" evidence="2">
    <location>
        <begin position="67"/>
        <end position="153"/>
    </location>
</feature>
<dbReference type="InterPro" id="IPR000073">
    <property type="entry name" value="AB_hydrolase_1"/>
</dbReference>
<dbReference type="EMBL" id="JAPQKH010000002">
    <property type="protein sequence ID" value="KAJ5114193.1"/>
    <property type="molecule type" value="Genomic_DNA"/>
</dbReference>
<keyword evidence="4" id="KW-1185">Reference proteome</keyword>
<dbReference type="AlphaFoldDB" id="A0A9W9KQL2"/>
<dbReference type="Pfam" id="PF00561">
    <property type="entry name" value="Abhydrolase_1"/>
    <property type="match status" value="1"/>
</dbReference>
<reference evidence="3" key="1">
    <citation type="submission" date="2022-11" db="EMBL/GenBank/DDBJ databases">
        <authorList>
            <person name="Petersen C."/>
        </authorList>
    </citation>
    <scope>NUCLEOTIDE SEQUENCE</scope>
    <source>
        <strain evidence="3">IBT 30069</strain>
    </source>
</reference>
<dbReference type="GO" id="GO:0072330">
    <property type="term" value="P:monocarboxylic acid biosynthetic process"/>
    <property type="evidence" value="ECO:0007669"/>
    <property type="project" value="UniProtKB-ARBA"/>
</dbReference>
<dbReference type="OrthoDB" id="9972683at2759"/>
<dbReference type="GO" id="GO:0017000">
    <property type="term" value="P:antibiotic biosynthetic process"/>
    <property type="evidence" value="ECO:0007669"/>
    <property type="project" value="UniProtKB-ARBA"/>
</dbReference>
<dbReference type="InterPro" id="IPR008220">
    <property type="entry name" value="HAT_MetX-like"/>
</dbReference>
<dbReference type="Gene3D" id="3.40.50.1820">
    <property type="entry name" value="alpha/beta hydrolase"/>
    <property type="match status" value="1"/>
</dbReference>
<dbReference type="PANTHER" id="PTHR32268">
    <property type="entry name" value="HOMOSERINE O-ACETYLTRANSFERASE"/>
    <property type="match status" value="1"/>
</dbReference>
<name>A0A9W9KQL2_9EURO</name>